<sequence>MDGFSIEGFDWRSIILANRSRRHAWESYLSCCCCCRWSLESQPRLIALVSLFSSTMFGSAENPLFFLTRHKLSEEELVKVRSILRST</sequence>
<name>A0A2V5HZW7_9EURO</name>
<evidence type="ECO:0000313" key="1">
    <source>
        <dbReference type="EMBL" id="PYI27624.1"/>
    </source>
</evidence>
<keyword evidence="2" id="KW-1185">Reference proteome</keyword>
<organism evidence="1 2">
    <name type="scientific">Aspergillus indologenus CBS 114.80</name>
    <dbReference type="NCBI Taxonomy" id="1450541"/>
    <lineage>
        <taxon>Eukaryota</taxon>
        <taxon>Fungi</taxon>
        <taxon>Dikarya</taxon>
        <taxon>Ascomycota</taxon>
        <taxon>Pezizomycotina</taxon>
        <taxon>Eurotiomycetes</taxon>
        <taxon>Eurotiomycetidae</taxon>
        <taxon>Eurotiales</taxon>
        <taxon>Aspergillaceae</taxon>
        <taxon>Aspergillus</taxon>
        <taxon>Aspergillus subgen. Circumdati</taxon>
    </lineage>
</organism>
<proteinExistence type="predicted"/>
<protein>
    <submittedName>
        <fullName evidence="1">Uncharacterized protein</fullName>
    </submittedName>
</protein>
<accession>A0A2V5HZW7</accession>
<dbReference type="AlphaFoldDB" id="A0A2V5HZW7"/>
<dbReference type="Proteomes" id="UP000248817">
    <property type="component" value="Unassembled WGS sequence"/>
</dbReference>
<evidence type="ECO:0000313" key="2">
    <source>
        <dbReference type="Proteomes" id="UP000248817"/>
    </source>
</evidence>
<gene>
    <name evidence="1" type="ORF">BP00DRAFT_14952</name>
</gene>
<dbReference type="EMBL" id="KZ825565">
    <property type="protein sequence ID" value="PYI27624.1"/>
    <property type="molecule type" value="Genomic_DNA"/>
</dbReference>
<reference evidence="1 2" key="1">
    <citation type="submission" date="2018-02" db="EMBL/GenBank/DDBJ databases">
        <title>The genomes of Aspergillus section Nigri reveals drivers in fungal speciation.</title>
        <authorList>
            <consortium name="DOE Joint Genome Institute"/>
            <person name="Vesth T.C."/>
            <person name="Nybo J."/>
            <person name="Theobald S."/>
            <person name="Brandl J."/>
            <person name="Frisvad J.C."/>
            <person name="Nielsen K.F."/>
            <person name="Lyhne E.K."/>
            <person name="Kogle M.E."/>
            <person name="Kuo A."/>
            <person name="Riley R."/>
            <person name="Clum A."/>
            <person name="Nolan M."/>
            <person name="Lipzen A."/>
            <person name="Salamov A."/>
            <person name="Henrissat B."/>
            <person name="Wiebenga A."/>
            <person name="De vries R.P."/>
            <person name="Grigoriev I.V."/>
            <person name="Mortensen U.H."/>
            <person name="Andersen M.R."/>
            <person name="Baker S.E."/>
        </authorList>
    </citation>
    <scope>NUCLEOTIDE SEQUENCE [LARGE SCALE GENOMIC DNA]</scope>
    <source>
        <strain evidence="1 2">CBS 114.80</strain>
    </source>
</reference>